<dbReference type="InterPro" id="IPR000468">
    <property type="entry name" value="Barstar"/>
</dbReference>
<dbReference type="EMBL" id="JBHSQS010000016">
    <property type="protein sequence ID" value="MFC5926358.1"/>
    <property type="molecule type" value="Genomic_DNA"/>
</dbReference>
<evidence type="ECO:0000313" key="3">
    <source>
        <dbReference type="EMBL" id="MFC5926358.1"/>
    </source>
</evidence>
<organism evidence="3 4">
    <name type="scientific">Micromonospora vulcania</name>
    <dbReference type="NCBI Taxonomy" id="1441873"/>
    <lineage>
        <taxon>Bacteria</taxon>
        <taxon>Bacillati</taxon>
        <taxon>Actinomycetota</taxon>
        <taxon>Actinomycetes</taxon>
        <taxon>Micromonosporales</taxon>
        <taxon>Micromonosporaceae</taxon>
        <taxon>Micromonospora</taxon>
    </lineage>
</organism>
<gene>
    <name evidence="3" type="ORF">ACFQGL_23775</name>
</gene>
<dbReference type="Proteomes" id="UP001596226">
    <property type="component" value="Unassembled WGS sequence"/>
</dbReference>
<dbReference type="Gene3D" id="3.30.370.10">
    <property type="entry name" value="Barstar-like"/>
    <property type="match status" value="1"/>
</dbReference>
<reference evidence="4" key="1">
    <citation type="journal article" date="2019" name="Int. J. Syst. Evol. Microbiol.">
        <title>The Global Catalogue of Microorganisms (GCM) 10K type strain sequencing project: providing services to taxonomists for standard genome sequencing and annotation.</title>
        <authorList>
            <consortium name="The Broad Institute Genomics Platform"/>
            <consortium name="The Broad Institute Genome Sequencing Center for Infectious Disease"/>
            <person name="Wu L."/>
            <person name="Ma J."/>
        </authorList>
    </citation>
    <scope>NUCLEOTIDE SEQUENCE [LARGE SCALE GENOMIC DNA]</scope>
    <source>
        <strain evidence="4">CGMCC 4.7144</strain>
    </source>
</reference>
<dbReference type="RefSeq" id="WP_377514579.1">
    <property type="nucleotide sequence ID" value="NZ_JBHSQS010000016.1"/>
</dbReference>
<sequence>MSQRDDDQLPDWLSVRRDAMTDVPGVVVLPGAAARTRGGFFAALAAGLALPAYRGDTWDALADVLRDRLDAGPLIVCVDDADHLLADEPAGQYALFLRVFGDLAGTAAHPLRVLLRR</sequence>
<protein>
    <submittedName>
        <fullName evidence="3">Barstar family protein</fullName>
    </submittedName>
</protein>
<keyword evidence="4" id="KW-1185">Reference proteome</keyword>
<proteinExistence type="inferred from homology"/>
<evidence type="ECO:0000313" key="4">
    <source>
        <dbReference type="Proteomes" id="UP001596226"/>
    </source>
</evidence>
<name>A0ABW1HBM8_9ACTN</name>
<dbReference type="InterPro" id="IPR035905">
    <property type="entry name" value="Barstar-like_sf"/>
</dbReference>
<evidence type="ECO:0000259" key="2">
    <source>
        <dbReference type="Pfam" id="PF01337"/>
    </source>
</evidence>
<accession>A0ABW1HBM8</accession>
<feature type="domain" description="Barstar (barnase inhibitor)" evidence="2">
    <location>
        <begin position="26"/>
        <end position="113"/>
    </location>
</feature>
<comment type="caution">
    <text evidence="3">The sequence shown here is derived from an EMBL/GenBank/DDBJ whole genome shotgun (WGS) entry which is preliminary data.</text>
</comment>
<evidence type="ECO:0000256" key="1">
    <source>
        <dbReference type="ARBA" id="ARBA00006845"/>
    </source>
</evidence>
<dbReference type="Pfam" id="PF01337">
    <property type="entry name" value="Barstar"/>
    <property type="match status" value="1"/>
</dbReference>
<comment type="similarity">
    <text evidence="1">Belongs to the barstar family.</text>
</comment>
<dbReference type="SUPFAM" id="SSF52038">
    <property type="entry name" value="Barstar-related"/>
    <property type="match status" value="1"/>
</dbReference>